<dbReference type="EMBL" id="JBHSGO010000005">
    <property type="protein sequence ID" value="MFC4665081.1"/>
    <property type="molecule type" value="Genomic_DNA"/>
</dbReference>
<dbReference type="PANTHER" id="PTHR15822:SF4">
    <property type="entry name" value="TYROSYL-DNA PHOSPHODIESTERASE 2"/>
    <property type="match status" value="1"/>
</dbReference>
<evidence type="ECO:0000256" key="6">
    <source>
        <dbReference type="ARBA" id="ARBA00022801"/>
    </source>
</evidence>
<evidence type="ECO:0000256" key="8">
    <source>
        <dbReference type="ARBA" id="ARBA00023204"/>
    </source>
</evidence>
<evidence type="ECO:0000313" key="11">
    <source>
        <dbReference type="EMBL" id="MFC4665081.1"/>
    </source>
</evidence>
<dbReference type="SUPFAM" id="SSF56219">
    <property type="entry name" value="DNase I-like"/>
    <property type="match status" value="1"/>
</dbReference>
<dbReference type="InterPro" id="IPR051547">
    <property type="entry name" value="TDP2-like"/>
</dbReference>
<evidence type="ECO:0000256" key="2">
    <source>
        <dbReference type="ARBA" id="ARBA00001946"/>
    </source>
</evidence>
<feature type="transmembrane region" description="Helical" evidence="9">
    <location>
        <begin position="45"/>
        <end position="68"/>
    </location>
</feature>
<comment type="caution">
    <text evidence="11">The sequence shown here is derived from an EMBL/GenBank/DDBJ whole genome shotgun (WGS) entry which is preliminary data.</text>
</comment>
<evidence type="ECO:0000256" key="3">
    <source>
        <dbReference type="ARBA" id="ARBA00022722"/>
    </source>
</evidence>
<protein>
    <submittedName>
        <fullName evidence="11">Endonuclease/exonuclease/phosphatase family protein</fullName>
    </submittedName>
</protein>
<evidence type="ECO:0000259" key="10">
    <source>
        <dbReference type="Pfam" id="PF03372"/>
    </source>
</evidence>
<dbReference type="Proteomes" id="UP001596020">
    <property type="component" value="Unassembled WGS sequence"/>
</dbReference>
<keyword evidence="9" id="KW-0812">Transmembrane</keyword>
<feature type="domain" description="Endonuclease/exonuclease/phosphatase" evidence="10">
    <location>
        <begin position="114"/>
        <end position="358"/>
    </location>
</feature>
<keyword evidence="8" id="KW-0234">DNA repair</keyword>
<evidence type="ECO:0000256" key="5">
    <source>
        <dbReference type="ARBA" id="ARBA00022763"/>
    </source>
</evidence>
<keyword evidence="7" id="KW-0460">Magnesium</keyword>
<dbReference type="Gene3D" id="3.60.10.10">
    <property type="entry name" value="Endonuclease/exonuclease/phosphatase"/>
    <property type="match status" value="1"/>
</dbReference>
<sequence>MRRLKSKHVHKGLSKLLQTILLIVALVVNLMFVLSLLSSYLSGRILLPAVLGLIFPLVFILEVIVLLYWTFRKKWIWAGINLILLIFSLDSLFTYMPMHGPRESIPITDSLKVISYNVNAFDFVSHKKTDPNPILKYLKNSDADIIFLQEAHLLSVSLKQLKSYLNEYDYIFDDNAQPDRGSRLMVISKWPIIKTERISYPSQFNGSYAYWIAYKGREILAVNNHLESFRLTREDQIQYKALAKNGEANELWGQAAKKLIPAYAKRALQADEVHRFISNSNAKYVICVGDFNDTPISYARHRIADGLKDAFKEAGKGPGFSFNFQSKFVKARIDHIMHSKNILARRCYVDNSISTSDHYPIVAILGFQ</sequence>
<feature type="transmembrane region" description="Helical" evidence="9">
    <location>
        <begin position="75"/>
        <end position="96"/>
    </location>
</feature>
<dbReference type="CDD" id="cd09084">
    <property type="entry name" value="EEP-2"/>
    <property type="match status" value="1"/>
</dbReference>
<dbReference type="Pfam" id="PF03372">
    <property type="entry name" value="Exo_endo_phos"/>
    <property type="match status" value="1"/>
</dbReference>
<comment type="cofactor">
    <cofactor evidence="1">
        <name>Mn(2+)</name>
        <dbReference type="ChEBI" id="CHEBI:29035"/>
    </cofactor>
</comment>
<dbReference type="PANTHER" id="PTHR15822">
    <property type="entry name" value="TRAF AND TNF RECEPTOR-ASSOCIATED PROTEIN"/>
    <property type="match status" value="1"/>
</dbReference>
<name>A0ABV9K555_9PORP</name>
<evidence type="ECO:0000256" key="7">
    <source>
        <dbReference type="ARBA" id="ARBA00022842"/>
    </source>
</evidence>
<dbReference type="GO" id="GO:0004519">
    <property type="term" value="F:endonuclease activity"/>
    <property type="evidence" value="ECO:0007669"/>
    <property type="project" value="UniProtKB-KW"/>
</dbReference>
<evidence type="ECO:0000256" key="1">
    <source>
        <dbReference type="ARBA" id="ARBA00001936"/>
    </source>
</evidence>
<dbReference type="InterPro" id="IPR005135">
    <property type="entry name" value="Endo/exonuclease/phosphatase"/>
</dbReference>
<gene>
    <name evidence="11" type="ORF">ACFO3G_00320</name>
</gene>
<keyword evidence="4" id="KW-0479">Metal-binding</keyword>
<comment type="cofactor">
    <cofactor evidence="2">
        <name>Mg(2+)</name>
        <dbReference type="ChEBI" id="CHEBI:18420"/>
    </cofactor>
</comment>
<proteinExistence type="predicted"/>
<keyword evidence="9" id="KW-1133">Transmembrane helix</keyword>
<feature type="transmembrane region" description="Helical" evidence="9">
    <location>
        <begin position="20"/>
        <end position="39"/>
    </location>
</feature>
<organism evidence="11 12">
    <name type="scientific">Falsiporphyromonas endometrii</name>
    <dbReference type="NCBI Taxonomy" id="1387297"/>
    <lineage>
        <taxon>Bacteria</taxon>
        <taxon>Pseudomonadati</taxon>
        <taxon>Bacteroidota</taxon>
        <taxon>Bacteroidia</taxon>
        <taxon>Bacteroidales</taxon>
        <taxon>Porphyromonadaceae</taxon>
        <taxon>Falsiporphyromonas</taxon>
    </lineage>
</organism>
<keyword evidence="3" id="KW-0540">Nuclease</keyword>
<keyword evidence="11" id="KW-0255">Endonuclease</keyword>
<keyword evidence="5" id="KW-0227">DNA damage</keyword>
<keyword evidence="12" id="KW-1185">Reference proteome</keyword>
<reference evidence="12" key="1">
    <citation type="journal article" date="2019" name="Int. J. Syst. Evol. Microbiol.">
        <title>The Global Catalogue of Microorganisms (GCM) 10K type strain sequencing project: providing services to taxonomists for standard genome sequencing and annotation.</title>
        <authorList>
            <consortium name="The Broad Institute Genomics Platform"/>
            <consortium name="The Broad Institute Genome Sequencing Center for Infectious Disease"/>
            <person name="Wu L."/>
            <person name="Ma J."/>
        </authorList>
    </citation>
    <scope>NUCLEOTIDE SEQUENCE [LARGE SCALE GENOMIC DNA]</scope>
    <source>
        <strain evidence="12">CGMCC 4.7357</strain>
    </source>
</reference>
<accession>A0ABV9K555</accession>
<keyword evidence="6" id="KW-0378">Hydrolase</keyword>
<keyword evidence="9" id="KW-0472">Membrane</keyword>
<evidence type="ECO:0000256" key="4">
    <source>
        <dbReference type="ARBA" id="ARBA00022723"/>
    </source>
</evidence>
<evidence type="ECO:0000256" key="9">
    <source>
        <dbReference type="SAM" id="Phobius"/>
    </source>
</evidence>
<evidence type="ECO:0000313" key="12">
    <source>
        <dbReference type="Proteomes" id="UP001596020"/>
    </source>
</evidence>
<dbReference type="RefSeq" id="WP_380076890.1">
    <property type="nucleotide sequence ID" value="NZ_JBHSGO010000005.1"/>
</dbReference>
<dbReference type="InterPro" id="IPR036691">
    <property type="entry name" value="Endo/exonu/phosph_ase_sf"/>
</dbReference>